<proteinExistence type="inferred from homology"/>
<dbReference type="GO" id="GO:0004564">
    <property type="term" value="F:beta-fructofuranosidase activity"/>
    <property type="evidence" value="ECO:0007669"/>
    <property type="project" value="UniProtKB-EC"/>
</dbReference>
<dbReference type="PANTHER" id="PTHR43101:SF1">
    <property type="entry name" value="BETA-FRUCTOSIDASE"/>
    <property type="match status" value="1"/>
</dbReference>
<dbReference type="InterPro" id="IPR013148">
    <property type="entry name" value="Glyco_hydro_32_N"/>
</dbReference>
<evidence type="ECO:0000313" key="7">
    <source>
        <dbReference type="Proteomes" id="UP001140560"/>
    </source>
</evidence>
<evidence type="ECO:0000313" key="6">
    <source>
        <dbReference type="EMBL" id="KAJ4364151.1"/>
    </source>
</evidence>
<evidence type="ECO:0000256" key="4">
    <source>
        <dbReference type="ARBA" id="ARBA00023295"/>
    </source>
</evidence>
<dbReference type="SMART" id="SM00640">
    <property type="entry name" value="Glyco_32"/>
    <property type="match status" value="1"/>
</dbReference>
<dbReference type="EC" id="3.2.1.26" evidence="2"/>
<sequence>MPSAIQPSAGRYSRPSIAQAAADAIPILVDDEYHIFHLSTPPNTIRHPPRLRSTWSRLRSRDLTTWKRDEVEALYPGKSSGSPDADGAWTGCAIIGPDSYMHLFYTGYNLSQGGKQVILHARSNDKQGSHFTKTPTPISINGDTSRFEDIDFRDAYVTWMESENCYWMLVATRLREGPYWTRGCFALLRSDDLESWAMDSEPFYAPNDMFCPECPELFSLPNGKWYLVYSRFHAPDAGTVYRIADSPKGPFRTPRGTSGGRFDARRWYAAKSCPKAGDPSRRIYFGWVADKLDGQWSWGGDMGMPREISADENGHLIVQPNHEFLTATFGSEADEAPVPSKLSLSAVAETSVHFFPVEEKQEPCDYFFEFGVASQDAASFGVTFRTDEDMEGHRLRFTPASPNNFEMTLSKCPAPLDDFWADQYDLHLPREVDGPEIARHAHIDLRKPVTVTLRSDVLEIFAGGKSISYRLPSSVHHLENGAKENGHAAEGAPVNGKTQKTVRELGIFVEDGSLELKNICLKHRPTLL</sequence>
<evidence type="ECO:0000256" key="1">
    <source>
        <dbReference type="ARBA" id="ARBA00009902"/>
    </source>
</evidence>
<gene>
    <name evidence="6" type="ORF">N0V83_009606</name>
</gene>
<dbReference type="GO" id="GO:0005975">
    <property type="term" value="P:carbohydrate metabolic process"/>
    <property type="evidence" value="ECO:0007669"/>
    <property type="project" value="InterPro"/>
</dbReference>
<dbReference type="SUPFAM" id="SSF75005">
    <property type="entry name" value="Arabinanase/levansucrase/invertase"/>
    <property type="match status" value="1"/>
</dbReference>
<evidence type="ECO:0000256" key="2">
    <source>
        <dbReference type="ARBA" id="ARBA00012758"/>
    </source>
</evidence>
<dbReference type="EMBL" id="JAPEUY010000018">
    <property type="protein sequence ID" value="KAJ4364151.1"/>
    <property type="molecule type" value="Genomic_DNA"/>
</dbReference>
<name>A0A9W8Y2E9_9PLEO</name>
<dbReference type="AlphaFoldDB" id="A0A9W8Y2E9"/>
<dbReference type="CDD" id="cd08995">
    <property type="entry name" value="GH32_EcAec43-like"/>
    <property type="match status" value="1"/>
</dbReference>
<evidence type="ECO:0000256" key="3">
    <source>
        <dbReference type="ARBA" id="ARBA00022801"/>
    </source>
</evidence>
<dbReference type="Gene3D" id="2.115.10.20">
    <property type="entry name" value="Glycosyl hydrolase domain, family 43"/>
    <property type="match status" value="1"/>
</dbReference>
<keyword evidence="4" id="KW-0326">Glycosidase</keyword>
<feature type="domain" description="Glycosyl hydrolase family 32 N-terminal" evidence="5">
    <location>
        <begin position="26"/>
        <end position="320"/>
    </location>
</feature>
<evidence type="ECO:0000259" key="5">
    <source>
        <dbReference type="Pfam" id="PF00251"/>
    </source>
</evidence>
<protein>
    <recommendedName>
        <fullName evidence="2">beta-fructofuranosidase</fullName>
        <ecNumber evidence="2">3.2.1.26</ecNumber>
    </recommendedName>
</protein>
<dbReference type="Proteomes" id="UP001140560">
    <property type="component" value="Unassembled WGS sequence"/>
</dbReference>
<comment type="caution">
    <text evidence="6">The sequence shown here is derived from an EMBL/GenBank/DDBJ whole genome shotgun (WGS) entry which is preliminary data.</text>
</comment>
<accession>A0A9W8Y2E9</accession>
<keyword evidence="7" id="KW-1185">Reference proteome</keyword>
<keyword evidence="3" id="KW-0378">Hydrolase</keyword>
<dbReference type="Pfam" id="PF00251">
    <property type="entry name" value="Glyco_hydro_32N"/>
    <property type="match status" value="1"/>
</dbReference>
<reference evidence="6" key="1">
    <citation type="submission" date="2022-10" db="EMBL/GenBank/DDBJ databases">
        <title>Tapping the CABI collections for fungal endophytes: first genome assemblies for Collariella, Neodidymelliopsis, Ascochyta clinopodiicola, Didymella pomorum, Didymosphaeria variabile, Neocosmospora piperis and Neocucurbitaria cava.</title>
        <authorList>
            <person name="Hill R."/>
        </authorList>
    </citation>
    <scope>NUCLEOTIDE SEQUENCE</scope>
    <source>
        <strain evidence="6">IMI 356814</strain>
    </source>
</reference>
<dbReference type="InterPro" id="IPR051214">
    <property type="entry name" value="GH32_Enzymes"/>
</dbReference>
<dbReference type="PANTHER" id="PTHR43101">
    <property type="entry name" value="BETA-FRUCTOSIDASE"/>
    <property type="match status" value="1"/>
</dbReference>
<dbReference type="InterPro" id="IPR023296">
    <property type="entry name" value="Glyco_hydro_beta-prop_sf"/>
</dbReference>
<comment type="similarity">
    <text evidence="1">Belongs to the glycosyl hydrolase 32 family.</text>
</comment>
<dbReference type="OrthoDB" id="202537at2759"/>
<organism evidence="6 7">
    <name type="scientific">Neocucurbitaria cava</name>
    <dbReference type="NCBI Taxonomy" id="798079"/>
    <lineage>
        <taxon>Eukaryota</taxon>
        <taxon>Fungi</taxon>
        <taxon>Dikarya</taxon>
        <taxon>Ascomycota</taxon>
        <taxon>Pezizomycotina</taxon>
        <taxon>Dothideomycetes</taxon>
        <taxon>Pleosporomycetidae</taxon>
        <taxon>Pleosporales</taxon>
        <taxon>Pleosporineae</taxon>
        <taxon>Cucurbitariaceae</taxon>
        <taxon>Neocucurbitaria</taxon>
    </lineage>
</organism>
<dbReference type="InterPro" id="IPR001362">
    <property type="entry name" value="Glyco_hydro_32"/>
</dbReference>